<name>A0A8I0SBY5_9MICO</name>
<evidence type="ECO:0000256" key="4">
    <source>
        <dbReference type="ARBA" id="ARBA00022692"/>
    </source>
</evidence>
<dbReference type="PANTHER" id="PTHR33695:SF1">
    <property type="entry name" value="LIPOPROTEIN SIGNAL PEPTIDASE"/>
    <property type="match status" value="1"/>
</dbReference>
<dbReference type="GO" id="GO:0004190">
    <property type="term" value="F:aspartic-type endopeptidase activity"/>
    <property type="evidence" value="ECO:0007669"/>
    <property type="project" value="UniProtKB-KW"/>
</dbReference>
<evidence type="ECO:0000256" key="2">
    <source>
        <dbReference type="ARBA" id="ARBA00022475"/>
    </source>
</evidence>
<keyword evidence="4 10" id="KW-0812">Transmembrane</keyword>
<evidence type="ECO:0000256" key="9">
    <source>
        <dbReference type="RuleBase" id="RU004181"/>
    </source>
</evidence>
<accession>A0A8I0SBY5</accession>
<dbReference type="PRINTS" id="PR00781">
    <property type="entry name" value="LIPOSIGPTASE"/>
</dbReference>
<proteinExistence type="inferred from homology"/>
<evidence type="ECO:0000313" key="12">
    <source>
        <dbReference type="Proteomes" id="UP000634579"/>
    </source>
</evidence>
<evidence type="ECO:0000256" key="3">
    <source>
        <dbReference type="ARBA" id="ARBA00022670"/>
    </source>
</evidence>
<dbReference type="Pfam" id="PF01252">
    <property type="entry name" value="Peptidase_A8"/>
    <property type="match status" value="1"/>
</dbReference>
<comment type="caution">
    <text evidence="11">The sequence shown here is derived from an EMBL/GenBank/DDBJ whole genome shotgun (WGS) entry which is preliminary data.</text>
</comment>
<comment type="similarity">
    <text evidence="1 9">Belongs to the peptidase A8 family.</text>
</comment>
<evidence type="ECO:0000313" key="11">
    <source>
        <dbReference type="EMBL" id="MBF4632646.1"/>
    </source>
</evidence>
<protein>
    <submittedName>
        <fullName evidence="11">Signal peptidase II</fullName>
    </submittedName>
</protein>
<keyword evidence="8 10" id="KW-0472">Membrane</keyword>
<reference evidence="11 12" key="1">
    <citation type="submission" date="2020-10" db="EMBL/GenBank/DDBJ databases">
        <title>Draft genome sequences of plant-associated actinobacteria.</title>
        <authorList>
            <person name="Tarlachkov S.V."/>
            <person name="Starodumova I.P."/>
            <person name="Dorofeeva L.V."/>
            <person name="Prisyazhnaya N.V."/>
            <person name="Roubtsova T.V."/>
            <person name="Chizhov V.N."/>
            <person name="Nadler S.A."/>
            <person name="Subbotin S.A."/>
            <person name="Evtushenko L.I."/>
        </authorList>
    </citation>
    <scope>NUCLEOTIDE SEQUENCE [LARGE SCALE GENOMIC DNA]</scope>
    <source>
        <strain evidence="11 12">VKM Ac-2886</strain>
    </source>
</reference>
<dbReference type="GO" id="GO:0016020">
    <property type="term" value="C:membrane"/>
    <property type="evidence" value="ECO:0007669"/>
    <property type="project" value="InterPro"/>
</dbReference>
<dbReference type="Proteomes" id="UP000634579">
    <property type="component" value="Unassembled WGS sequence"/>
</dbReference>
<evidence type="ECO:0000256" key="1">
    <source>
        <dbReference type="ARBA" id="ARBA00006139"/>
    </source>
</evidence>
<evidence type="ECO:0000256" key="7">
    <source>
        <dbReference type="ARBA" id="ARBA00022989"/>
    </source>
</evidence>
<feature type="transmembrane region" description="Helical" evidence="10">
    <location>
        <begin position="121"/>
        <end position="145"/>
    </location>
</feature>
<keyword evidence="7 10" id="KW-1133">Transmembrane helix</keyword>
<keyword evidence="6" id="KW-0378">Hydrolase</keyword>
<feature type="transmembrane region" description="Helical" evidence="10">
    <location>
        <begin position="84"/>
        <end position="101"/>
    </location>
</feature>
<keyword evidence="5" id="KW-0064">Aspartyl protease</keyword>
<evidence type="ECO:0000256" key="8">
    <source>
        <dbReference type="ARBA" id="ARBA00023136"/>
    </source>
</evidence>
<evidence type="ECO:0000256" key="6">
    <source>
        <dbReference type="ARBA" id="ARBA00022801"/>
    </source>
</evidence>
<evidence type="ECO:0000256" key="10">
    <source>
        <dbReference type="SAM" id="Phobius"/>
    </source>
</evidence>
<organism evidence="11 12">
    <name type="scientific">Clavibacter phaseoli</name>
    <dbReference type="NCBI Taxonomy" id="1734031"/>
    <lineage>
        <taxon>Bacteria</taxon>
        <taxon>Bacillati</taxon>
        <taxon>Actinomycetota</taxon>
        <taxon>Actinomycetes</taxon>
        <taxon>Micrococcales</taxon>
        <taxon>Microbacteriaceae</taxon>
        <taxon>Clavibacter</taxon>
    </lineage>
</organism>
<evidence type="ECO:0000256" key="5">
    <source>
        <dbReference type="ARBA" id="ARBA00022750"/>
    </source>
</evidence>
<dbReference type="PANTHER" id="PTHR33695">
    <property type="entry name" value="LIPOPROTEIN SIGNAL PEPTIDASE"/>
    <property type="match status" value="1"/>
</dbReference>
<feature type="transmembrane region" description="Helical" evidence="10">
    <location>
        <begin position="55"/>
        <end position="72"/>
    </location>
</feature>
<dbReference type="InterPro" id="IPR001872">
    <property type="entry name" value="Peptidase_A8"/>
</dbReference>
<dbReference type="AlphaFoldDB" id="A0A8I0SBY5"/>
<gene>
    <name evidence="11" type="ORF">ITJ42_15610</name>
</gene>
<dbReference type="EMBL" id="JADKRP010000006">
    <property type="protein sequence ID" value="MBF4632646.1"/>
    <property type="molecule type" value="Genomic_DNA"/>
</dbReference>
<keyword evidence="12" id="KW-1185">Reference proteome</keyword>
<keyword evidence="3" id="KW-0645">Protease</keyword>
<dbReference type="RefSeq" id="WP_237582578.1">
    <property type="nucleotide sequence ID" value="NZ_CP040787.1"/>
</dbReference>
<dbReference type="UniPathway" id="UPA00665"/>
<dbReference type="GO" id="GO:0006508">
    <property type="term" value="P:proteolysis"/>
    <property type="evidence" value="ECO:0007669"/>
    <property type="project" value="UniProtKB-KW"/>
</dbReference>
<keyword evidence="2" id="KW-1003">Cell membrane</keyword>
<sequence>MLILVAFTADRVTKQWALRELNDGSTIELGLGVRLELIFNPGVAFGLGADLGPPLAAGLIVVASALTAWVLWRAARGAPMGGTGLLALAAGGAAGNIWDRISRAAEGPLTGEVVDFLAIDGFAIFNVADIFTTCGVAGWALLQVFRKDDAPTKDRRSA</sequence>